<proteinExistence type="predicted"/>
<sequence length="54" mass="5863">MPKLTRRGFIAATAAAGVVRTVPSLATKPPARRILTLVYDKSLAMMRAIDRLVP</sequence>
<dbReference type="NCBIfam" id="TIGR01409">
    <property type="entry name" value="TAT_signal_seq"/>
    <property type="match status" value="1"/>
</dbReference>
<accession>A0A6P0CIA4</accession>
<gene>
    <name evidence="1" type="ORF">GV827_17700</name>
</gene>
<reference evidence="1 2" key="1">
    <citation type="submission" date="2020-01" db="EMBL/GenBank/DDBJ databases">
        <title>Sulfitobacter sediminilitoris sp. nov., isolated from a tidal flat.</title>
        <authorList>
            <person name="Park S."/>
            <person name="Yoon J.-H."/>
        </authorList>
    </citation>
    <scope>NUCLEOTIDE SEQUENCE [LARGE SCALE GENOMIC DNA]</scope>
    <source>
        <strain evidence="1 2">JBTF-M27</strain>
    </source>
</reference>
<protein>
    <submittedName>
        <fullName evidence="1">Twin-arginine translocation signal domain-containing protein</fullName>
    </submittedName>
</protein>
<comment type="caution">
    <text evidence="1">The sequence shown here is derived from an EMBL/GenBank/DDBJ whole genome shotgun (WGS) entry which is preliminary data.</text>
</comment>
<dbReference type="EMBL" id="JAABNT010000013">
    <property type="protein sequence ID" value="NEK24223.1"/>
    <property type="molecule type" value="Genomic_DNA"/>
</dbReference>
<keyword evidence="2" id="KW-1185">Reference proteome</keyword>
<dbReference type="AlphaFoldDB" id="A0A6P0CIA4"/>
<dbReference type="Proteomes" id="UP000468591">
    <property type="component" value="Unassembled WGS sequence"/>
</dbReference>
<organism evidence="1 2">
    <name type="scientific">Sulfitobacter sediminilitoris</name>
    <dbReference type="NCBI Taxonomy" id="2698830"/>
    <lineage>
        <taxon>Bacteria</taxon>
        <taxon>Pseudomonadati</taxon>
        <taxon>Pseudomonadota</taxon>
        <taxon>Alphaproteobacteria</taxon>
        <taxon>Rhodobacterales</taxon>
        <taxon>Roseobacteraceae</taxon>
        <taxon>Sulfitobacter</taxon>
    </lineage>
</organism>
<dbReference type="RefSeq" id="WP_164355149.1">
    <property type="nucleotide sequence ID" value="NZ_JAABNT010000013.1"/>
</dbReference>
<evidence type="ECO:0000313" key="1">
    <source>
        <dbReference type="EMBL" id="NEK24223.1"/>
    </source>
</evidence>
<dbReference type="PROSITE" id="PS51318">
    <property type="entry name" value="TAT"/>
    <property type="match status" value="1"/>
</dbReference>
<evidence type="ECO:0000313" key="2">
    <source>
        <dbReference type="Proteomes" id="UP000468591"/>
    </source>
</evidence>
<dbReference type="InterPro" id="IPR006311">
    <property type="entry name" value="TAT_signal"/>
</dbReference>
<name>A0A6P0CIA4_9RHOB</name>
<dbReference type="InterPro" id="IPR019546">
    <property type="entry name" value="TAT_signal_bac_arc"/>
</dbReference>